<organism evidence="2 3">
    <name type="scientific">Nesidiocoris tenuis</name>
    <dbReference type="NCBI Taxonomy" id="355587"/>
    <lineage>
        <taxon>Eukaryota</taxon>
        <taxon>Metazoa</taxon>
        <taxon>Ecdysozoa</taxon>
        <taxon>Arthropoda</taxon>
        <taxon>Hexapoda</taxon>
        <taxon>Insecta</taxon>
        <taxon>Pterygota</taxon>
        <taxon>Neoptera</taxon>
        <taxon>Paraneoptera</taxon>
        <taxon>Hemiptera</taxon>
        <taxon>Heteroptera</taxon>
        <taxon>Panheteroptera</taxon>
        <taxon>Cimicomorpha</taxon>
        <taxon>Miridae</taxon>
        <taxon>Dicyphina</taxon>
        <taxon>Nesidiocoris</taxon>
    </lineage>
</organism>
<proteinExistence type="predicted"/>
<protein>
    <submittedName>
        <fullName evidence="2">Uncharacterized protein</fullName>
    </submittedName>
</protein>
<dbReference type="EMBL" id="AP028917">
    <property type="protein sequence ID" value="BES98423.1"/>
    <property type="molecule type" value="Genomic_DNA"/>
</dbReference>
<reference evidence="2 3" key="1">
    <citation type="submission" date="2023-09" db="EMBL/GenBank/DDBJ databases">
        <title>Nesidiocoris tenuis whole genome shotgun sequence.</title>
        <authorList>
            <person name="Shibata T."/>
            <person name="Shimoda M."/>
            <person name="Kobayashi T."/>
            <person name="Uehara T."/>
        </authorList>
    </citation>
    <scope>NUCLEOTIDE SEQUENCE [LARGE SCALE GENOMIC DNA]</scope>
    <source>
        <strain evidence="2 3">Japan</strain>
    </source>
</reference>
<accession>A0ABN7B2E4</accession>
<name>A0ABN7B2E4_9HEMI</name>
<feature type="region of interest" description="Disordered" evidence="1">
    <location>
        <begin position="1"/>
        <end position="48"/>
    </location>
</feature>
<sequence length="98" mass="10449">MDKGSFENKLLNSDFEAGRQRGRQRRSGERSGSAVPGVPAGRASSGCRSVEAGTAARLVRAGPLSRTDLYNLDDSYEVNLITWAYPSVLAVTSSVNEG</sequence>
<evidence type="ECO:0000256" key="1">
    <source>
        <dbReference type="SAM" id="MobiDB-lite"/>
    </source>
</evidence>
<evidence type="ECO:0000313" key="3">
    <source>
        <dbReference type="Proteomes" id="UP001307889"/>
    </source>
</evidence>
<keyword evidence="3" id="KW-1185">Reference proteome</keyword>
<dbReference type="Proteomes" id="UP001307889">
    <property type="component" value="Chromosome 9"/>
</dbReference>
<evidence type="ECO:0000313" key="2">
    <source>
        <dbReference type="EMBL" id="BES98423.1"/>
    </source>
</evidence>
<gene>
    <name evidence="2" type="ORF">NTJ_11239</name>
</gene>